<dbReference type="EMBL" id="AVOT02012398">
    <property type="protein sequence ID" value="MBW0494092.1"/>
    <property type="molecule type" value="Genomic_DNA"/>
</dbReference>
<reference evidence="1" key="1">
    <citation type="submission" date="2021-03" db="EMBL/GenBank/DDBJ databases">
        <title>Draft genome sequence of rust myrtle Austropuccinia psidii MF-1, a brazilian biotype.</title>
        <authorList>
            <person name="Quecine M.C."/>
            <person name="Pachon D.M.R."/>
            <person name="Bonatelli M.L."/>
            <person name="Correr F.H."/>
            <person name="Franceschini L.M."/>
            <person name="Leite T.F."/>
            <person name="Margarido G.R.A."/>
            <person name="Almeida C.A."/>
            <person name="Ferrarezi J.A."/>
            <person name="Labate C.A."/>
        </authorList>
    </citation>
    <scope>NUCLEOTIDE SEQUENCE</scope>
    <source>
        <strain evidence="1">MF-1</strain>
    </source>
</reference>
<sequence>MIENHFYQWINDIGSTHSTGLLTSSPSFHQPHGVRTLDNGKTLVPFHGRQCPNLHSNSQQSMVPTTWNPKNSIILSLTQSEPNRECLENHEECHQQTLSTTNN</sequence>
<proteinExistence type="predicted"/>
<dbReference type="Proteomes" id="UP000765509">
    <property type="component" value="Unassembled WGS sequence"/>
</dbReference>
<evidence type="ECO:0000313" key="1">
    <source>
        <dbReference type="EMBL" id="MBW0494092.1"/>
    </source>
</evidence>
<evidence type="ECO:0000313" key="2">
    <source>
        <dbReference type="Proteomes" id="UP000765509"/>
    </source>
</evidence>
<comment type="caution">
    <text evidence="1">The sequence shown here is derived from an EMBL/GenBank/DDBJ whole genome shotgun (WGS) entry which is preliminary data.</text>
</comment>
<name>A0A9Q3D232_9BASI</name>
<gene>
    <name evidence="1" type="ORF">O181_033807</name>
</gene>
<organism evidence="1 2">
    <name type="scientific">Austropuccinia psidii MF-1</name>
    <dbReference type="NCBI Taxonomy" id="1389203"/>
    <lineage>
        <taxon>Eukaryota</taxon>
        <taxon>Fungi</taxon>
        <taxon>Dikarya</taxon>
        <taxon>Basidiomycota</taxon>
        <taxon>Pucciniomycotina</taxon>
        <taxon>Pucciniomycetes</taxon>
        <taxon>Pucciniales</taxon>
        <taxon>Sphaerophragmiaceae</taxon>
        <taxon>Austropuccinia</taxon>
    </lineage>
</organism>
<protein>
    <submittedName>
        <fullName evidence="1">Uncharacterized protein</fullName>
    </submittedName>
</protein>
<dbReference type="AlphaFoldDB" id="A0A9Q3D232"/>
<accession>A0A9Q3D232</accession>
<keyword evidence="2" id="KW-1185">Reference proteome</keyword>